<dbReference type="Gene3D" id="1.10.472.10">
    <property type="entry name" value="Cyclin-like"/>
    <property type="match status" value="2"/>
</dbReference>
<dbReference type="EnsemblMetazoa" id="tetur02g04110.1">
    <property type="protein sequence ID" value="tetur02g04110.1"/>
    <property type="gene ID" value="tetur02g04110"/>
</dbReference>
<dbReference type="InterPro" id="IPR048258">
    <property type="entry name" value="Cyclins_cyclin-box"/>
</dbReference>
<dbReference type="STRING" id="32264.T1JVC6"/>
<keyword evidence="8" id="KW-1185">Reference proteome</keyword>
<dbReference type="AlphaFoldDB" id="T1JVC6"/>
<comment type="similarity">
    <text evidence="4">Belongs to the cyclin family.</text>
</comment>
<dbReference type="SMART" id="SM00385">
    <property type="entry name" value="CYCLIN"/>
    <property type="match status" value="2"/>
</dbReference>
<dbReference type="InterPro" id="IPR039361">
    <property type="entry name" value="Cyclin"/>
</dbReference>
<dbReference type="SMART" id="SM01332">
    <property type="entry name" value="Cyclin_C"/>
    <property type="match status" value="1"/>
</dbReference>
<organism evidence="7 8">
    <name type="scientific">Tetranychus urticae</name>
    <name type="common">Two-spotted spider mite</name>
    <dbReference type="NCBI Taxonomy" id="32264"/>
    <lineage>
        <taxon>Eukaryota</taxon>
        <taxon>Metazoa</taxon>
        <taxon>Ecdysozoa</taxon>
        <taxon>Arthropoda</taxon>
        <taxon>Chelicerata</taxon>
        <taxon>Arachnida</taxon>
        <taxon>Acari</taxon>
        <taxon>Acariformes</taxon>
        <taxon>Trombidiformes</taxon>
        <taxon>Prostigmata</taxon>
        <taxon>Eleutherengona</taxon>
        <taxon>Raphignathae</taxon>
        <taxon>Tetranychoidea</taxon>
        <taxon>Tetranychidae</taxon>
        <taxon>Tetranychus</taxon>
    </lineage>
</organism>
<dbReference type="PROSITE" id="PS00292">
    <property type="entry name" value="CYCLINS"/>
    <property type="match status" value="1"/>
</dbReference>
<dbReference type="GO" id="GO:0051301">
    <property type="term" value="P:cell division"/>
    <property type="evidence" value="ECO:0007669"/>
    <property type="project" value="UniProtKB-KW"/>
</dbReference>
<dbReference type="Proteomes" id="UP000015104">
    <property type="component" value="Unassembled WGS sequence"/>
</dbReference>
<dbReference type="GO" id="GO:0016538">
    <property type="term" value="F:cyclin-dependent protein serine/threonine kinase regulator activity"/>
    <property type="evidence" value="ECO:0007669"/>
    <property type="project" value="InterPro"/>
</dbReference>
<dbReference type="FunFam" id="1.10.472.10:FF:000001">
    <property type="entry name" value="G2/mitotic-specific cyclin"/>
    <property type="match status" value="1"/>
</dbReference>
<feature type="domain" description="Cyclin C-terminal" evidence="6">
    <location>
        <begin position="363"/>
        <end position="503"/>
    </location>
</feature>
<keyword evidence="2 4" id="KW-0195">Cyclin</keyword>
<evidence type="ECO:0000256" key="1">
    <source>
        <dbReference type="ARBA" id="ARBA00022618"/>
    </source>
</evidence>
<dbReference type="Pfam" id="PF00134">
    <property type="entry name" value="Cyclin_N"/>
    <property type="match status" value="1"/>
</dbReference>
<dbReference type="InterPro" id="IPR006671">
    <property type="entry name" value="Cyclin_N"/>
</dbReference>
<evidence type="ECO:0000259" key="5">
    <source>
        <dbReference type="SMART" id="SM00385"/>
    </source>
</evidence>
<accession>T1JVC6</accession>
<dbReference type="PIRSF" id="PIRSF001771">
    <property type="entry name" value="Cyclin_A_B_D_E"/>
    <property type="match status" value="1"/>
</dbReference>
<dbReference type="OMA" id="HEFVYIT"/>
<proteinExistence type="inferred from homology"/>
<dbReference type="PANTHER" id="PTHR10177">
    <property type="entry name" value="CYCLINS"/>
    <property type="match status" value="1"/>
</dbReference>
<dbReference type="KEGG" id="tut:107370860"/>
<feature type="domain" description="Cyclin-like" evidence="5">
    <location>
        <begin position="270"/>
        <end position="354"/>
    </location>
</feature>
<keyword evidence="3" id="KW-0131">Cell cycle</keyword>
<dbReference type="HOGENOM" id="CLU_532460_0_0_1"/>
<dbReference type="Pfam" id="PF02984">
    <property type="entry name" value="Cyclin_C"/>
    <property type="match status" value="1"/>
</dbReference>
<gene>
    <name evidence="7" type="primary">107370860</name>
</gene>
<dbReference type="GO" id="GO:0044772">
    <property type="term" value="P:mitotic cell cycle phase transition"/>
    <property type="evidence" value="ECO:0007669"/>
    <property type="project" value="InterPro"/>
</dbReference>
<evidence type="ECO:0000313" key="8">
    <source>
        <dbReference type="Proteomes" id="UP000015104"/>
    </source>
</evidence>
<dbReference type="EMBL" id="CAEY01000792">
    <property type="status" value="NOT_ANNOTATED_CDS"/>
    <property type="molecule type" value="Genomic_DNA"/>
</dbReference>
<reference evidence="8" key="1">
    <citation type="submission" date="2011-08" db="EMBL/GenBank/DDBJ databases">
        <authorList>
            <person name="Rombauts S."/>
        </authorList>
    </citation>
    <scope>NUCLEOTIDE SEQUENCE</scope>
    <source>
        <strain evidence="8">London</strain>
    </source>
</reference>
<reference evidence="7" key="2">
    <citation type="submission" date="2015-06" db="UniProtKB">
        <authorList>
            <consortium name="EnsemblMetazoa"/>
        </authorList>
    </citation>
    <scope>IDENTIFICATION</scope>
</reference>
<dbReference type="InterPro" id="IPR046965">
    <property type="entry name" value="Cyclin_A/B-like"/>
</dbReference>
<evidence type="ECO:0000259" key="6">
    <source>
        <dbReference type="SMART" id="SM01332"/>
    </source>
</evidence>
<dbReference type="eggNOG" id="KOG0654">
    <property type="taxonomic scope" value="Eukaryota"/>
</dbReference>
<dbReference type="OrthoDB" id="6437110at2759"/>
<evidence type="ECO:0000256" key="3">
    <source>
        <dbReference type="ARBA" id="ARBA00023306"/>
    </source>
</evidence>
<dbReference type="InterPro" id="IPR004367">
    <property type="entry name" value="Cyclin_C-dom"/>
</dbReference>
<feature type="domain" description="Cyclin-like" evidence="5">
    <location>
        <begin position="371"/>
        <end position="463"/>
    </location>
</feature>
<evidence type="ECO:0000313" key="7">
    <source>
        <dbReference type="EnsemblMetazoa" id="tetur02g04110.1"/>
    </source>
</evidence>
<evidence type="ECO:0000256" key="4">
    <source>
        <dbReference type="RuleBase" id="RU000383"/>
    </source>
</evidence>
<dbReference type="InterPro" id="IPR013763">
    <property type="entry name" value="Cyclin-like_dom"/>
</dbReference>
<evidence type="ECO:0000256" key="2">
    <source>
        <dbReference type="ARBA" id="ARBA00023127"/>
    </source>
</evidence>
<sequence length="512" mass="58221">MASTVNVKNRVLAELSNAVPNDKVKRKPLATITAPVAISKTENLENVCQKAKVDGKKKASFCEKENEVVEKLAKLKEVKEVKDVKDVKEQKEQKEFKELKDLKGVKDVKESIEVKEEVKEVKDVKDVKEVVEQIVDDAVKEAVKLEEVKKVEELKDEQVVKDLEVEEKTIIDDSESEIIDKENVENEMLSPCSSDASIVEEVTSPSIDDSFEPHEDDWCFSKMLFLRVLEYEEEIQKYLLRLQVKHRADPGYMARHKPEINEKMRTILVDWMTEVVEEYKMNSETLFLAVNFIDRFLSAKNIARAKFQLLGTAALFISSKYEEIYPPDIHEFVYITDNAYEKSEILAMEAKILQVLDFNVSTPTAAYFLRKHLYSIGLELDLPQTVGIMAEYLCYIALLECNPSTSYLPNDIAVSAIILSASLFGIKINLSGETGQVFFPGFTAEQLKAHIVELQSCIDTLHHLRKSVKVENDALFKSGKPQQAIFSKFAQEKYYSVSLLDIGSQEAPKLLL</sequence>
<dbReference type="SUPFAM" id="SSF47954">
    <property type="entry name" value="Cyclin-like"/>
    <property type="match status" value="2"/>
</dbReference>
<dbReference type="InterPro" id="IPR036915">
    <property type="entry name" value="Cyclin-like_sf"/>
</dbReference>
<keyword evidence="1" id="KW-0132">Cell division</keyword>
<protein>
    <submittedName>
        <fullName evidence="7">Uncharacterized protein</fullName>
    </submittedName>
</protein>
<name>T1JVC6_TETUR</name>